<keyword evidence="1" id="KW-0175">Coiled coil</keyword>
<accession>A0ABS8ER93</accession>
<proteinExistence type="predicted"/>
<keyword evidence="3" id="KW-1185">Reference proteome</keyword>
<dbReference type="Proteomes" id="UP001299235">
    <property type="component" value="Unassembled WGS sequence"/>
</dbReference>
<feature type="coiled-coil region" evidence="1">
    <location>
        <begin position="5"/>
        <end position="35"/>
    </location>
</feature>
<name>A0ABS8ER93_9FIRM</name>
<comment type="caution">
    <text evidence="2">The sequence shown here is derived from an EMBL/GenBank/DDBJ whole genome shotgun (WGS) entry which is preliminary data.</text>
</comment>
<gene>
    <name evidence="2" type="ORF">LKD42_00240</name>
</gene>
<evidence type="ECO:0000313" key="2">
    <source>
        <dbReference type="EMBL" id="MCC2147691.1"/>
    </source>
</evidence>
<organism evidence="2 3">
    <name type="scientific">Hominisplanchenecus faecis</name>
    <dbReference type="NCBI Taxonomy" id="2885351"/>
    <lineage>
        <taxon>Bacteria</taxon>
        <taxon>Bacillati</taxon>
        <taxon>Bacillota</taxon>
        <taxon>Clostridia</taxon>
        <taxon>Lachnospirales</taxon>
        <taxon>Lachnospiraceae</taxon>
        <taxon>Hominisplanchenecus</taxon>
    </lineage>
</organism>
<evidence type="ECO:0000256" key="1">
    <source>
        <dbReference type="SAM" id="Coils"/>
    </source>
</evidence>
<reference evidence="2 3" key="1">
    <citation type="submission" date="2021-10" db="EMBL/GenBank/DDBJ databases">
        <title>Anaerobic single-cell dispensing facilitates the cultivation of human gut bacteria.</title>
        <authorList>
            <person name="Afrizal A."/>
        </authorList>
    </citation>
    <scope>NUCLEOTIDE SEQUENCE [LARGE SCALE GENOMIC DNA]</scope>
    <source>
        <strain evidence="2 3">CLA-AA-H246</strain>
    </source>
</reference>
<evidence type="ECO:0008006" key="4">
    <source>
        <dbReference type="Google" id="ProtNLM"/>
    </source>
</evidence>
<sequence>MKGYVEKMIKEYPRMVREREALRKQIEEIEFLSAEDLISSMSFSHPEGERVQSSDLSDKTARIAMCYESRLDRINEELVAPKMKQLARIDEEIEFFEYCVRHLPMDVQEISIALFLDGYSWDEIEASYYLSRKCIAKKRELAVCCLERKYQIRESQMEAYMLG</sequence>
<protein>
    <recommendedName>
        <fullName evidence="4">Sigma-70 family RNA polymerase sigma factor</fullName>
    </recommendedName>
</protein>
<evidence type="ECO:0000313" key="3">
    <source>
        <dbReference type="Proteomes" id="UP001299235"/>
    </source>
</evidence>
<dbReference type="RefSeq" id="WP_248834481.1">
    <property type="nucleotide sequence ID" value="NZ_JAJEQE010000001.1"/>
</dbReference>
<dbReference type="EMBL" id="JAJEQE010000001">
    <property type="protein sequence ID" value="MCC2147691.1"/>
    <property type="molecule type" value="Genomic_DNA"/>
</dbReference>